<protein>
    <submittedName>
        <fullName evidence="4">Glycine cleavage system T protein (Aminomethyltransferase)</fullName>
    </submittedName>
</protein>
<dbReference type="eggNOG" id="COG0404">
    <property type="taxonomic scope" value="Bacteria"/>
</dbReference>
<dbReference type="Gene3D" id="3.30.1360.120">
    <property type="entry name" value="Probable tRNA modification gtpase trme, domain 1"/>
    <property type="match status" value="1"/>
</dbReference>
<dbReference type="HOGENOM" id="CLU_007884_10_2_7"/>
<dbReference type="InterPro" id="IPR006222">
    <property type="entry name" value="GCVT_N"/>
</dbReference>
<dbReference type="AlphaFoldDB" id="C0QG79"/>
<dbReference type="EMBL" id="CP001087">
    <property type="protein sequence ID" value="ACN17658.1"/>
    <property type="molecule type" value="Genomic_DNA"/>
</dbReference>
<dbReference type="KEGG" id="dat:HRM2_46020"/>
<evidence type="ECO:0000259" key="3">
    <source>
        <dbReference type="Pfam" id="PF08669"/>
    </source>
</evidence>
<dbReference type="InterPro" id="IPR028896">
    <property type="entry name" value="GcvT/YgfZ/DmdA"/>
</dbReference>
<sequence>MTKITRTSALTARHLDLGGNLQEYIRMGVPLTYNTDPKKEHDAIREAAGMYDFTAFLKFRVSGPEAADALNHAVTFDVTAIKPGHSKYGPFLRETGVICDDGIVFNLGDNQWLACHGDGCARNMVELSAEGRDCLVEYDYWTHLISLQGPKALDLLNKHASDDISALDYFTHLNETELFGCKVMISRTGFSGERGYEIMVGPDKAVIIWDSILKHGKDMGILPCAVESVFPLRMEAGLLWRRFDLMENTPWEVNMGWVVDSNKADFRGKEALMAAKGKERFKLVGLEVDIQEALQGGEKVFADGKEVGKVNDKPVWTHRMKKSLALGQVKPELKAVGTKLEIQREEGMCTATVVKFPVYDVKTR</sequence>
<feature type="domain" description="Aminomethyltransferase C-terminal" evidence="3">
    <location>
        <begin position="282"/>
        <end position="360"/>
    </location>
</feature>
<keyword evidence="5" id="KW-1185">Reference proteome</keyword>
<dbReference type="STRING" id="177437.HRM2_46020"/>
<dbReference type="SUPFAM" id="SSF101790">
    <property type="entry name" value="Aminomethyltransferase beta-barrel domain"/>
    <property type="match status" value="1"/>
</dbReference>
<feature type="domain" description="GCVT N-terminal" evidence="2">
    <location>
        <begin position="11"/>
        <end position="263"/>
    </location>
</feature>
<dbReference type="SUPFAM" id="SSF103025">
    <property type="entry name" value="Folate-binding domain"/>
    <property type="match status" value="1"/>
</dbReference>
<dbReference type="Proteomes" id="UP000000442">
    <property type="component" value="Chromosome"/>
</dbReference>
<dbReference type="Pfam" id="PF08669">
    <property type="entry name" value="GCV_T_C"/>
    <property type="match status" value="1"/>
</dbReference>
<dbReference type="OrthoDB" id="9774591at2"/>
<proteinExistence type="predicted"/>
<evidence type="ECO:0000256" key="1">
    <source>
        <dbReference type="PIRSR" id="PIRSR006487-1"/>
    </source>
</evidence>
<reference evidence="4 5" key="1">
    <citation type="journal article" date="2009" name="Environ. Microbiol.">
        <title>Genome sequence of Desulfobacterium autotrophicum HRM2, a marine sulfate reducer oxidizing organic carbon completely to carbon dioxide.</title>
        <authorList>
            <person name="Strittmatter A.W."/>
            <person name="Liesegang H."/>
            <person name="Rabus R."/>
            <person name="Decker I."/>
            <person name="Amann J."/>
            <person name="Andres S."/>
            <person name="Henne A."/>
            <person name="Fricke W.F."/>
            <person name="Martinez-Arias R."/>
            <person name="Bartels D."/>
            <person name="Goesmann A."/>
            <person name="Krause L."/>
            <person name="Puehler A."/>
            <person name="Klenk H.P."/>
            <person name="Richter M."/>
            <person name="Schuler M."/>
            <person name="Gloeckner F.O."/>
            <person name="Meyerdierks A."/>
            <person name="Gottschalk G."/>
            <person name="Amann R."/>
        </authorList>
    </citation>
    <scope>NUCLEOTIDE SEQUENCE [LARGE SCALE GENOMIC DNA]</scope>
    <source>
        <strain evidence="5">ATCC 43914 / DSM 3382 / HRM2</strain>
    </source>
</reference>
<dbReference type="RefSeq" id="WP_015906372.1">
    <property type="nucleotide sequence ID" value="NC_012108.1"/>
</dbReference>
<evidence type="ECO:0000313" key="4">
    <source>
        <dbReference type="EMBL" id="ACN17658.1"/>
    </source>
</evidence>
<evidence type="ECO:0000313" key="5">
    <source>
        <dbReference type="Proteomes" id="UP000000442"/>
    </source>
</evidence>
<dbReference type="PIRSF" id="PIRSF006487">
    <property type="entry name" value="GcvT"/>
    <property type="match status" value="1"/>
</dbReference>
<dbReference type="InterPro" id="IPR013977">
    <property type="entry name" value="GcvT_C"/>
</dbReference>
<dbReference type="Pfam" id="PF01571">
    <property type="entry name" value="GCV_T"/>
    <property type="match status" value="1"/>
</dbReference>
<evidence type="ECO:0000259" key="2">
    <source>
        <dbReference type="Pfam" id="PF01571"/>
    </source>
</evidence>
<organism evidence="4 5">
    <name type="scientific">Desulforapulum autotrophicum (strain ATCC 43914 / DSM 3382 / VKM B-1955 / HRM2)</name>
    <name type="common">Desulfobacterium autotrophicum</name>
    <dbReference type="NCBI Taxonomy" id="177437"/>
    <lineage>
        <taxon>Bacteria</taxon>
        <taxon>Pseudomonadati</taxon>
        <taxon>Thermodesulfobacteriota</taxon>
        <taxon>Desulfobacteria</taxon>
        <taxon>Desulfobacterales</taxon>
        <taxon>Desulfobacteraceae</taxon>
        <taxon>Desulforapulum</taxon>
    </lineage>
</organism>
<dbReference type="InterPro" id="IPR027266">
    <property type="entry name" value="TrmE/GcvT-like"/>
</dbReference>
<dbReference type="PANTHER" id="PTHR43757">
    <property type="entry name" value="AMINOMETHYLTRANSFERASE"/>
    <property type="match status" value="1"/>
</dbReference>
<accession>C0QG79</accession>
<feature type="binding site" evidence="1">
    <location>
        <position position="197"/>
    </location>
    <ligand>
        <name>substrate</name>
    </ligand>
</feature>
<name>C0QG79_DESAH</name>
<gene>
    <name evidence="4" type="ordered locus">HRM2_46020</name>
</gene>
<dbReference type="PANTHER" id="PTHR43757:SF2">
    <property type="entry name" value="AMINOMETHYLTRANSFERASE, MITOCHONDRIAL"/>
    <property type="match status" value="1"/>
</dbReference>
<dbReference type="InterPro" id="IPR029043">
    <property type="entry name" value="GcvT/YgfZ_C"/>
</dbReference>